<dbReference type="Proteomes" id="UP001254848">
    <property type="component" value="Unassembled WGS sequence"/>
</dbReference>
<name>A0ABU3P4Y3_9FIRM</name>
<organism evidence="1 2">
    <name type="scientific">Anaeroselena agilis</name>
    <dbReference type="NCBI Taxonomy" id="3063788"/>
    <lineage>
        <taxon>Bacteria</taxon>
        <taxon>Bacillati</taxon>
        <taxon>Bacillota</taxon>
        <taxon>Negativicutes</taxon>
        <taxon>Acetonemataceae</taxon>
        <taxon>Anaeroselena</taxon>
    </lineage>
</organism>
<gene>
    <name evidence="1" type="ORF">Q4T40_22745</name>
</gene>
<protein>
    <submittedName>
        <fullName evidence="1">Uncharacterized protein</fullName>
    </submittedName>
</protein>
<evidence type="ECO:0000313" key="1">
    <source>
        <dbReference type="EMBL" id="MDT8904063.1"/>
    </source>
</evidence>
<dbReference type="EMBL" id="JAUOZS010000002">
    <property type="protein sequence ID" value="MDT8904063.1"/>
    <property type="molecule type" value="Genomic_DNA"/>
</dbReference>
<accession>A0ABU3P4Y3</accession>
<reference evidence="1 2" key="1">
    <citation type="submission" date="2023-07" db="EMBL/GenBank/DDBJ databases">
        <title>The novel representative of Negativicutes class, Anaeroselena agilis gen. nov. sp. nov.</title>
        <authorList>
            <person name="Prokofeva M.I."/>
            <person name="Elcheninov A.G."/>
            <person name="Klyukina A."/>
            <person name="Kublanov I.V."/>
            <person name="Frolov E.N."/>
            <person name="Podosokorskaya O.A."/>
        </authorList>
    </citation>
    <scope>NUCLEOTIDE SEQUENCE [LARGE SCALE GENOMIC DNA]</scope>
    <source>
        <strain evidence="1 2">4137-cl</strain>
    </source>
</reference>
<keyword evidence="2" id="KW-1185">Reference proteome</keyword>
<dbReference type="RefSeq" id="WP_413782624.1">
    <property type="nucleotide sequence ID" value="NZ_JAUOZS010000002.1"/>
</dbReference>
<evidence type="ECO:0000313" key="2">
    <source>
        <dbReference type="Proteomes" id="UP001254848"/>
    </source>
</evidence>
<sequence length="227" mass="23817">MECEELAAERCPCTLAETAECTYCTHLRGETVCDCDWQGRCAFERYQWRDGDDRPPGTVVAVRPLAGATGLIVKGGGILAAATAGTTVKFRLPVPGGRNIGAVVLRSYPSGQVYLLSFDPCPADLLLGQAIKPAPVGNAFAGHETLAAAAGRQIVILASAPLAALLAPLADGLRARGSRVTLASPADWTADNDAILFAAGRENEIKRMATGLPPSFRGRIVTWVTGE</sequence>
<proteinExistence type="predicted"/>
<comment type="caution">
    <text evidence="1">The sequence shown here is derived from an EMBL/GenBank/DDBJ whole genome shotgun (WGS) entry which is preliminary data.</text>
</comment>